<feature type="transmembrane region" description="Helical" evidence="7">
    <location>
        <begin position="108"/>
        <end position="125"/>
    </location>
</feature>
<evidence type="ECO:0000313" key="9">
    <source>
        <dbReference type="Proteomes" id="UP001301958"/>
    </source>
</evidence>
<dbReference type="GO" id="GO:0045271">
    <property type="term" value="C:respiratory chain complex I"/>
    <property type="evidence" value="ECO:0007669"/>
    <property type="project" value="InterPro"/>
</dbReference>
<keyword evidence="6 7" id="KW-0472">Membrane</keyword>
<dbReference type="EMBL" id="MU865344">
    <property type="protein sequence ID" value="KAK4226646.1"/>
    <property type="molecule type" value="Genomic_DNA"/>
</dbReference>
<feature type="transmembrane region" description="Helical" evidence="7">
    <location>
        <begin position="15"/>
        <end position="36"/>
    </location>
</feature>
<reference evidence="8" key="1">
    <citation type="journal article" date="2023" name="Mol. Phylogenet. Evol.">
        <title>Genome-scale phylogeny and comparative genomics of the fungal order Sordariales.</title>
        <authorList>
            <person name="Hensen N."/>
            <person name="Bonometti L."/>
            <person name="Westerberg I."/>
            <person name="Brannstrom I.O."/>
            <person name="Guillou S."/>
            <person name="Cros-Aarteil S."/>
            <person name="Calhoun S."/>
            <person name="Haridas S."/>
            <person name="Kuo A."/>
            <person name="Mondo S."/>
            <person name="Pangilinan J."/>
            <person name="Riley R."/>
            <person name="LaButti K."/>
            <person name="Andreopoulos B."/>
            <person name="Lipzen A."/>
            <person name="Chen C."/>
            <person name="Yan M."/>
            <person name="Daum C."/>
            <person name="Ng V."/>
            <person name="Clum A."/>
            <person name="Steindorff A."/>
            <person name="Ohm R.A."/>
            <person name="Martin F."/>
            <person name="Silar P."/>
            <person name="Natvig D.O."/>
            <person name="Lalanne C."/>
            <person name="Gautier V."/>
            <person name="Ament-Velasquez S.L."/>
            <person name="Kruys A."/>
            <person name="Hutchinson M.I."/>
            <person name="Powell A.J."/>
            <person name="Barry K."/>
            <person name="Miller A.N."/>
            <person name="Grigoriev I.V."/>
            <person name="Debuchy R."/>
            <person name="Gladieux P."/>
            <person name="Hiltunen Thoren M."/>
            <person name="Johannesson H."/>
        </authorList>
    </citation>
    <scope>NUCLEOTIDE SEQUENCE</scope>
    <source>
        <strain evidence="8">CBS 990.96</strain>
    </source>
</reference>
<evidence type="ECO:0000256" key="3">
    <source>
        <dbReference type="ARBA" id="ARBA00022792"/>
    </source>
</evidence>
<reference evidence="8" key="2">
    <citation type="submission" date="2023-05" db="EMBL/GenBank/DDBJ databases">
        <authorList>
            <consortium name="Lawrence Berkeley National Laboratory"/>
            <person name="Steindorff A."/>
            <person name="Hensen N."/>
            <person name="Bonometti L."/>
            <person name="Westerberg I."/>
            <person name="Brannstrom I.O."/>
            <person name="Guillou S."/>
            <person name="Cros-Aarteil S."/>
            <person name="Calhoun S."/>
            <person name="Haridas S."/>
            <person name="Kuo A."/>
            <person name="Mondo S."/>
            <person name="Pangilinan J."/>
            <person name="Riley R."/>
            <person name="Labutti K."/>
            <person name="Andreopoulos B."/>
            <person name="Lipzen A."/>
            <person name="Chen C."/>
            <person name="Yanf M."/>
            <person name="Daum C."/>
            <person name="Ng V."/>
            <person name="Clum A."/>
            <person name="Ohm R."/>
            <person name="Martin F."/>
            <person name="Silar P."/>
            <person name="Natvig D."/>
            <person name="Lalanne C."/>
            <person name="Gautier V."/>
            <person name="Ament-Velasquez S.L."/>
            <person name="Kruys A."/>
            <person name="Hutchinson M.I."/>
            <person name="Powell A.J."/>
            <person name="Barry K."/>
            <person name="Miller A.N."/>
            <person name="Grigoriev I.V."/>
            <person name="Debuchy R."/>
            <person name="Gladieux P."/>
            <person name="Thoren M.H."/>
            <person name="Johannesson H."/>
        </authorList>
    </citation>
    <scope>NUCLEOTIDE SEQUENCE</scope>
    <source>
        <strain evidence="8">CBS 990.96</strain>
    </source>
</reference>
<sequence length="199" mass="21666">MAPTGESDHYKPKDAVHAGVYSGLVMGGGGLFAAAVKTSLEKTNVGSWAVFTKNGGIIATFAAVGGAYEFSRVAAANLREKDDHYNAAIGGFIAGSILGVRTGRMPRIFGYGLLTSVVLAAYEFTGGSLKGRGRDPEVDEYERKEYLRKNRRRPMEETIAEIGEGRSIRPPGYEERRRERIKEKYGFEVNPVSADPDRA</sequence>
<evidence type="ECO:0000313" key="8">
    <source>
        <dbReference type="EMBL" id="KAK4226646.1"/>
    </source>
</evidence>
<keyword evidence="5" id="KW-0496">Mitochondrion</keyword>
<keyword evidence="4 7" id="KW-1133">Transmembrane helix</keyword>
<dbReference type="GO" id="GO:0006120">
    <property type="term" value="P:mitochondrial electron transport, NADH to ubiquinone"/>
    <property type="evidence" value="ECO:0007669"/>
    <property type="project" value="InterPro"/>
</dbReference>
<gene>
    <name evidence="8" type="ORF">QBC38DRAFT_456034</name>
</gene>
<dbReference type="PANTHER" id="PTHR21382">
    <property type="entry name" value="NADH-UBIQUINONE OXIDOREDUCTASE SUBUNIT"/>
    <property type="match status" value="1"/>
</dbReference>
<protein>
    <recommendedName>
        <fullName evidence="10">NADH-ubiquinone oxidoreductase 21.3 kDa subunit</fullName>
    </recommendedName>
</protein>
<dbReference type="GO" id="GO:0005743">
    <property type="term" value="C:mitochondrial inner membrane"/>
    <property type="evidence" value="ECO:0007669"/>
    <property type="project" value="UniProtKB-SubCell"/>
</dbReference>
<accession>A0AAN7BNL6</accession>
<evidence type="ECO:0000256" key="5">
    <source>
        <dbReference type="ARBA" id="ARBA00023128"/>
    </source>
</evidence>
<evidence type="ECO:0000256" key="1">
    <source>
        <dbReference type="ARBA" id="ARBA00004448"/>
    </source>
</evidence>
<evidence type="ECO:0000256" key="2">
    <source>
        <dbReference type="ARBA" id="ARBA00022692"/>
    </source>
</evidence>
<comment type="caution">
    <text evidence="8">The sequence shown here is derived from an EMBL/GenBank/DDBJ whole genome shotgun (WGS) entry which is preliminary data.</text>
</comment>
<name>A0AAN7BNL6_9PEZI</name>
<evidence type="ECO:0000256" key="6">
    <source>
        <dbReference type="ARBA" id="ARBA00023136"/>
    </source>
</evidence>
<keyword evidence="3" id="KW-0999">Mitochondrion inner membrane</keyword>
<evidence type="ECO:0000256" key="4">
    <source>
        <dbReference type="ARBA" id="ARBA00022989"/>
    </source>
</evidence>
<proteinExistence type="predicted"/>
<feature type="transmembrane region" description="Helical" evidence="7">
    <location>
        <begin position="48"/>
        <end position="68"/>
    </location>
</feature>
<evidence type="ECO:0000256" key="7">
    <source>
        <dbReference type="SAM" id="Phobius"/>
    </source>
</evidence>
<organism evidence="8 9">
    <name type="scientific">Podospora fimiseda</name>
    <dbReference type="NCBI Taxonomy" id="252190"/>
    <lineage>
        <taxon>Eukaryota</taxon>
        <taxon>Fungi</taxon>
        <taxon>Dikarya</taxon>
        <taxon>Ascomycota</taxon>
        <taxon>Pezizomycotina</taxon>
        <taxon>Sordariomycetes</taxon>
        <taxon>Sordariomycetidae</taxon>
        <taxon>Sordariales</taxon>
        <taxon>Podosporaceae</taxon>
        <taxon>Podospora</taxon>
    </lineage>
</organism>
<dbReference type="Proteomes" id="UP001301958">
    <property type="component" value="Unassembled WGS sequence"/>
</dbReference>
<dbReference type="PANTHER" id="PTHR21382:SF1">
    <property type="entry name" value="NADH DEHYDROGENASE [UBIQUINONE] 1 ALPHA SUBCOMPLEX SUBUNIT 11"/>
    <property type="match status" value="1"/>
</dbReference>
<keyword evidence="9" id="KW-1185">Reference proteome</keyword>
<dbReference type="AlphaFoldDB" id="A0AAN7BNL6"/>
<dbReference type="InterPro" id="IPR039205">
    <property type="entry name" value="NDUFA11"/>
</dbReference>
<comment type="subcellular location">
    <subcellularLocation>
        <location evidence="1">Mitochondrion inner membrane</location>
        <topology evidence="1">Multi-pass membrane protein</topology>
    </subcellularLocation>
</comment>
<keyword evidence="2 7" id="KW-0812">Transmembrane</keyword>
<evidence type="ECO:0008006" key="10">
    <source>
        <dbReference type="Google" id="ProtNLM"/>
    </source>
</evidence>